<dbReference type="EMBL" id="JBHSOF010000003">
    <property type="protein sequence ID" value="MFC5662338.1"/>
    <property type="molecule type" value="Genomic_DNA"/>
</dbReference>
<dbReference type="Proteomes" id="UP001595975">
    <property type="component" value="Unassembled WGS sequence"/>
</dbReference>
<organism evidence="2 3">
    <name type="scientific">Kitasatospora misakiensis</name>
    <dbReference type="NCBI Taxonomy" id="67330"/>
    <lineage>
        <taxon>Bacteria</taxon>
        <taxon>Bacillati</taxon>
        <taxon>Actinomycetota</taxon>
        <taxon>Actinomycetes</taxon>
        <taxon>Kitasatosporales</taxon>
        <taxon>Streptomycetaceae</taxon>
        <taxon>Kitasatospora</taxon>
    </lineage>
</organism>
<name>A0ABW0WVP1_9ACTN</name>
<evidence type="ECO:0000313" key="3">
    <source>
        <dbReference type="Proteomes" id="UP001595975"/>
    </source>
</evidence>
<gene>
    <name evidence="2" type="ORF">ACFP3U_05010</name>
</gene>
<dbReference type="Pfam" id="PF10009">
    <property type="entry name" value="DUF2252"/>
    <property type="match status" value="1"/>
</dbReference>
<proteinExistence type="predicted"/>
<evidence type="ECO:0000313" key="2">
    <source>
        <dbReference type="EMBL" id="MFC5662338.1"/>
    </source>
</evidence>
<protein>
    <submittedName>
        <fullName evidence="2">DUF2252 domain-containing protein</fullName>
    </submittedName>
</protein>
<feature type="region of interest" description="Disordered" evidence="1">
    <location>
        <begin position="1"/>
        <end position="29"/>
    </location>
</feature>
<dbReference type="PANTHER" id="PTHR39441">
    <property type="entry name" value="DUF2252 DOMAIN-CONTAINING PROTEIN"/>
    <property type="match status" value="1"/>
</dbReference>
<reference evidence="3" key="1">
    <citation type="journal article" date="2019" name="Int. J. Syst. Evol. Microbiol.">
        <title>The Global Catalogue of Microorganisms (GCM) 10K type strain sequencing project: providing services to taxonomists for standard genome sequencing and annotation.</title>
        <authorList>
            <consortium name="The Broad Institute Genomics Platform"/>
            <consortium name="The Broad Institute Genome Sequencing Center for Infectious Disease"/>
            <person name="Wu L."/>
            <person name="Ma J."/>
        </authorList>
    </citation>
    <scope>NUCLEOTIDE SEQUENCE [LARGE SCALE GENOMIC DNA]</scope>
    <source>
        <strain evidence="3">CGMCC 4.1437</strain>
    </source>
</reference>
<keyword evidence="3" id="KW-1185">Reference proteome</keyword>
<dbReference type="RefSeq" id="WP_380223935.1">
    <property type="nucleotide sequence ID" value="NZ_JBHSOF010000003.1"/>
</dbReference>
<sequence length="453" mass="49671">MTSPTERRRRGRAARERVPRSAHGPWIPAADRPDPLAVLARQAEDRLADLGPIRYGRMADSPFAFLRGAAAVMAADLAAVPDTGITVQLCGDAHLLNFGVYASPERALLFDVNDFDETYPGPFEWDVKRLAASVAVAARDNGHDEERVRRAAFTAANGYAVAMRHLAELGELDVWYARIDTADILPLVRKQGRRKRVEANLDKARRRTSLQAFGKLTEKGEDGRRRIISDPPLIQGLPEDELRQVGKVYGDYRATLSEDRRVLLDRFQLADVARKVVGVGSVGTRCFILLLSGRDERDPLFLQLKEAGRSVLEEHLPAGRPSAEAPVVHGGRRVVTGQHLMQAASDIFLGWTTGPAGRHFYGRQLRDMKGSADVAAMTPAGLRQYADLCGRTLARAHARSGDRLTVAGYLGRSDTFAEAIADFAVSYADRTEVDHAALLAAIDDHTLTAQRGV</sequence>
<accession>A0ABW0WVP1</accession>
<dbReference type="PANTHER" id="PTHR39441:SF1">
    <property type="entry name" value="DUF2252 DOMAIN-CONTAINING PROTEIN"/>
    <property type="match status" value="1"/>
</dbReference>
<dbReference type="InterPro" id="IPR018721">
    <property type="entry name" value="DUF2252"/>
</dbReference>
<evidence type="ECO:0000256" key="1">
    <source>
        <dbReference type="SAM" id="MobiDB-lite"/>
    </source>
</evidence>
<comment type="caution">
    <text evidence="2">The sequence shown here is derived from an EMBL/GenBank/DDBJ whole genome shotgun (WGS) entry which is preliminary data.</text>
</comment>